<comment type="caution">
    <text evidence="2">The sequence shown here is derived from an EMBL/GenBank/DDBJ whole genome shotgun (WGS) entry which is preliminary data.</text>
</comment>
<gene>
    <name evidence="2" type="ORF">GCM10023116_46290</name>
</gene>
<feature type="compositionally biased region" description="Polar residues" evidence="1">
    <location>
        <begin position="41"/>
        <end position="51"/>
    </location>
</feature>
<feature type="region of interest" description="Disordered" evidence="1">
    <location>
        <begin position="15"/>
        <end position="113"/>
    </location>
</feature>
<dbReference type="EMBL" id="BAABFL010000474">
    <property type="protein sequence ID" value="GAA4652345.1"/>
    <property type="molecule type" value="Genomic_DNA"/>
</dbReference>
<feature type="compositionally biased region" description="Polar residues" evidence="1">
    <location>
        <begin position="67"/>
        <end position="78"/>
    </location>
</feature>
<evidence type="ECO:0000256" key="1">
    <source>
        <dbReference type="SAM" id="MobiDB-lite"/>
    </source>
</evidence>
<reference evidence="3" key="1">
    <citation type="journal article" date="2019" name="Int. J. Syst. Evol. Microbiol.">
        <title>The Global Catalogue of Microorganisms (GCM) 10K type strain sequencing project: providing services to taxonomists for standard genome sequencing and annotation.</title>
        <authorList>
            <consortium name="The Broad Institute Genomics Platform"/>
            <consortium name="The Broad Institute Genome Sequencing Center for Infectious Disease"/>
            <person name="Wu L."/>
            <person name="Ma J."/>
        </authorList>
    </citation>
    <scope>NUCLEOTIDE SEQUENCE [LARGE SCALE GENOMIC DNA]</scope>
    <source>
        <strain evidence="3">JCM 17805</strain>
    </source>
</reference>
<evidence type="ECO:0000313" key="2">
    <source>
        <dbReference type="EMBL" id="GAA4652345.1"/>
    </source>
</evidence>
<organism evidence="2 3">
    <name type="scientific">Kistimonas scapharcae</name>
    <dbReference type="NCBI Taxonomy" id="1036133"/>
    <lineage>
        <taxon>Bacteria</taxon>
        <taxon>Pseudomonadati</taxon>
        <taxon>Pseudomonadota</taxon>
        <taxon>Gammaproteobacteria</taxon>
        <taxon>Oceanospirillales</taxon>
        <taxon>Endozoicomonadaceae</taxon>
        <taxon>Kistimonas</taxon>
    </lineage>
</organism>
<protein>
    <submittedName>
        <fullName evidence="2">Uncharacterized protein</fullName>
    </submittedName>
</protein>
<proteinExistence type="predicted"/>
<accession>A0ABP8VAS5</accession>
<evidence type="ECO:0000313" key="3">
    <source>
        <dbReference type="Proteomes" id="UP001500604"/>
    </source>
</evidence>
<sequence>MSKYMYTTVYEEFTGIKPPEPKEHKPKRKRGYGHPYRMRLNMQNNTASGNEKPQRHFSNESMPLESSDYNTDSDSYMVTPSRPRQEESHFSMSDAAPRVTYKKRRHVDHDARF</sequence>
<name>A0ABP8VAS5_9GAMM</name>
<keyword evidence="3" id="KW-1185">Reference proteome</keyword>
<dbReference type="Proteomes" id="UP001500604">
    <property type="component" value="Unassembled WGS sequence"/>
</dbReference>
<dbReference type="RefSeq" id="WP_345198889.1">
    <property type="nucleotide sequence ID" value="NZ_BAABFL010000474.1"/>
</dbReference>